<gene>
    <name evidence="4" type="ORF">FD28_GL000918</name>
</gene>
<keyword evidence="2" id="KW-0812">Transmembrane</keyword>
<feature type="transmembrane region" description="Helical" evidence="2">
    <location>
        <begin position="100"/>
        <end position="124"/>
    </location>
</feature>
<keyword evidence="5" id="KW-1185">Reference proteome</keyword>
<feature type="domain" description="Zinc-ribbon" evidence="3">
    <location>
        <begin position="7"/>
        <end position="29"/>
    </location>
</feature>
<keyword evidence="2" id="KW-0472">Membrane</keyword>
<feature type="region of interest" description="Disordered" evidence="1">
    <location>
        <begin position="32"/>
        <end position="60"/>
    </location>
</feature>
<feature type="transmembrane region" description="Helical" evidence="2">
    <location>
        <begin position="144"/>
        <end position="168"/>
    </location>
</feature>
<keyword evidence="2" id="KW-1133">Transmembrane helix</keyword>
<dbReference type="AlphaFoldDB" id="A0A0R1US16"/>
<dbReference type="RefSeq" id="WP_057734778.1">
    <property type="nucleotide sequence ID" value="NZ_AZFS01000061.1"/>
</dbReference>
<dbReference type="Proteomes" id="UP000051580">
    <property type="component" value="Unassembled WGS sequence"/>
</dbReference>
<dbReference type="Pfam" id="PF13240">
    <property type="entry name" value="Zn_Ribbon_1"/>
    <property type="match status" value="1"/>
</dbReference>
<feature type="transmembrane region" description="Helical" evidence="2">
    <location>
        <begin position="215"/>
        <end position="240"/>
    </location>
</feature>
<feature type="transmembrane region" description="Helical" evidence="2">
    <location>
        <begin position="252"/>
        <end position="274"/>
    </location>
</feature>
<evidence type="ECO:0000313" key="4">
    <source>
        <dbReference type="EMBL" id="KRL93733.1"/>
    </source>
</evidence>
<dbReference type="PATRIC" id="fig|1423753.3.peg.958"/>
<dbReference type="STRING" id="1423753.FD28_GL000918"/>
<reference evidence="4 5" key="1">
    <citation type="journal article" date="2015" name="Genome Announc.">
        <title>Expanding the biotechnology potential of lactobacilli through comparative genomics of 213 strains and associated genera.</title>
        <authorList>
            <person name="Sun Z."/>
            <person name="Harris H.M."/>
            <person name="McCann A."/>
            <person name="Guo C."/>
            <person name="Argimon S."/>
            <person name="Zhang W."/>
            <person name="Yang X."/>
            <person name="Jeffery I.B."/>
            <person name="Cooney J.C."/>
            <person name="Kagawa T.F."/>
            <person name="Liu W."/>
            <person name="Song Y."/>
            <person name="Salvetti E."/>
            <person name="Wrobel A."/>
            <person name="Rasinkangas P."/>
            <person name="Parkhill J."/>
            <person name="Rea M.C."/>
            <person name="O'Sullivan O."/>
            <person name="Ritari J."/>
            <person name="Douillard F.P."/>
            <person name="Paul Ross R."/>
            <person name="Yang R."/>
            <person name="Briner A.E."/>
            <person name="Felis G.E."/>
            <person name="de Vos W.M."/>
            <person name="Barrangou R."/>
            <person name="Klaenhammer T.R."/>
            <person name="Caufield P.W."/>
            <person name="Cui Y."/>
            <person name="Zhang H."/>
            <person name="O'Toole P.W."/>
        </authorList>
    </citation>
    <scope>NUCLEOTIDE SEQUENCE [LARGE SCALE GENOMIC DNA]</scope>
    <source>
        <strain evidence="4 5">DSM 16381</strain>
    </source>
</reference>
<feature type="transmembrane region" description="Helical" evidence="2">
    <location>
        <begin position="189"/>
        <end position="209"/>
    </location>
</feature>
<organism evidence="4 5">
    <name type="scientific">Levilactobacillus hammesii DSM 16381</name>
    <dbReference type="NCBI Taxonomy" id="1423753"/>
    <lineage>
        <taxon>Bacteria</taxon>
        <taxon>Bacillati</taxon>
        <taxon>Bacillota</taxon>
        <taxon>Bacilli</taxon>
        <taxon>Lactobacillales</taxon>
        <taxon>Lactobacillaceae</taxon>
        <taxon>Levilactobacillus</taxon>
    </lineage>
</organism>
<evidence type="ECO:0000256" key="2">
    <source>
        <dbReference type="SAM" id="Phobius"/>
    </source>
</evidence>
<evidence type="ECO:0000313" key="5">
    <source>
        <dbReference type="Proteomes" id="UP000051580"/>
    </source>
</evidence>
<dbReference type="InterPro" id="IPR026870">
    <property type="entry name" value="Zinc_ribbon_dom"/>
</dbReference>
<evidence type="ECO:0000259" key="3">
    <source>
        <dbReference type="Pfam" id="PF13240"/>
    </source>
</evidence>
<dbReference type="EMBL" id="AZFS01000061">
    <property type="protein sequence ID" value="KRL93733.1"/>
    <property type="molecule type" value="Genomic_DNA"/>
</dbReference>
<accession>A0A0R1US16</accession>
<protein>
    <recommendedName>
        <fullName evidence="3">Zinc-ribbon domain-containing protein</fullName>
    </recommendedName>
</protein>
<evidence type="ECO:0000256" key="1">
    <source>
        <dbReference type="SAM" id="MobiDB-lite"/>
    </source>
</evidence>
<name>A0A0R1US16_9LACO</name>
<proteinExistence type="predicted"/>
<sequence>MDNTKKFCPHCGTEIKNDAKFCPKCGYALASATTPDDQPREQPQPQAQPQATQTTAGTNANANASDSFADVKRFSGNFFSWWLATIRHPSQVIPNVNRSFGAIAIALEALLTVLTLVSLGKRIVALYSRDVSQAVASMINVNGLLFKAGLIFFFLILLGAAIYVSLSYGFRRLIDDNAPLNFWEFTNQFAGITNLILIFNLITFLLSLITTGANFSSYSLMILFMIPTSVILSVGYIFIIIKDVDNPRIDKFYTLLLAEAALTVAFLIFIYIAGNIVGGSVMNFLQTYYSSFMNSF</sequence>
<dbReference type="OrthoDB" id="2274225at2"/>
<comment type="caution">
    <text evidence="4">The sequence shown here is derived from an EMBL/GenBank/DDBJ whole genome shotgun (WGS) entry which is preliminary data.</text>
</comment>
<feature type="compositionally biased region" description="Low complexity" evidence="1">
    <location>
        <begin position="43"/>
        <end position="60"/>
    </location>
</feature>